<dbReference type="PANTHER" id="PTHR33591:SF2">
    <property type="entry name" value="BETA-CAROTENE ISOMERASE D27"/>
    <property type="match status" value="1"/>
</dbReference>
<evidence type="ECO:0000259" key="2">
    <source>
        <dbReference type="Pfam" id="PF13225"/>
    </source>
</evidence>
<dbReference type="InterPro" id="IPR038938">
    <property type="entry name" value="D27-like"/>
</dbReference>
<feature type="region of interest" description="Disordered" evidence="1">
    <location>
        <begin position="103"/>
        <end position="139"/>
    </location>
</feature>
<comment type="caution">
    <text evidence="3">The sequence shown here is derived from an EMBL/GenBank/DDBJ whole genome shotgun (WGS) entry which is preliminary data.</text>
</comment>
<name>A0A699YQM1_HAELA</name>
<dbReference type="EMBL" id="BLLF01000163">
    <property type="protein sequence ID" value="GFH08469.1"/>
    <property type="molecule type" value="Genomic_DNA"/>
</dbReference>
<feature type="non-terminal residue" evidence="3">
    <location>
        <position position="139"/>
    </location>
</feature>
<protein>
    <submittedName>
        <fullName evidence="3">DUF4033 domain-containing protein</fullName>
    </submittedName>
</protein>
<organism evidence="3 4">
    <name type="scientific">Haematococcus lacustris</name>
    <name type="common">Green alga</name>
    <name type="synonym">Haematococcus pluvialis</name>
    <dbReference type="NCBI Taxonomy" id="44745"/>
    <lineage>
        <taxon>Eukaryota</taxon>
        <taxon>Viridiplantae</taxon>
        <taxon>Chlorophyta</taxon>
        <taxon>core chlorophytes</taxon>
        <taxon>Chlorophyceae</taxon>
        <taxon>CS clade</taxon>
        <taxon>Chlamydomonadales</taxon>
        <taxon>Haematococcaceae</taxon>
        <taxon>Haematococcus</taxon>
    </lineage>
</organism>
<dbReference type="GO" id="GO:0005506">
    <property type="term" value="F:iron ion binding"/>
    <property type="evidence" value="ECO:0007669"/>
    <property type="project" value="InterPro"/>
</dbReference>
<accession>A0A699YQM1</accession>
<reference evidence="3 4" key="1">
    <citation type="submission" date="2020-02" db="EMBL/GenBank/DDBJ databases">
        <title>Draft genome sequence of Haematococcus lacustris strain NIES-144.</title>
        <authorList>
            <person name="Morimoto D."/>
            <person name="Nakagawa S."/>
            <person name="Yoshida T."/>
            <person name="Sawayama S."/>
        </authorList>
    </citation>
    <scope>NUCLEOTIDE SEQUENCE [LARGE SCALE GENOMIC DNA]</scope>
    <source>
        <strain evidence="3 4">NIES-144</strain>
    </source>
</reference>
<evidence type="ECO:0000313" key="4">
    <source>
        <dbReference type="Proteomes" id="UP000485058"/>
    </source>
</evidence>
<dbReference type="AlphaFoldDB" id="A0A699YQM1"/>
<evidence type="ECO:0000256" key="1">
    <source>
        <dbReference type="SAM" id="MobiDB-lite"/>
    </source>
</evidence>
<dbReference type="Proteomes" id="UP000485058">
    <property type="component" value="Unassembled WGS sequence"/>
</dbReference>
<feature type="non-terminal residue" evidence="3">
    <location>
        <position position="1"/>
    </location>
</feature>
<sequence>CARCLLGSVPRGAGVKVERCRYLEQTGCASVCINSCKVPTQEFFATHMGLPLTLTPNYETYECQFAFGKTPLPQSQDAAFASPCFVQCPSKRPLLAMAYSGQGGVSSPALDRTATQPGPKRQTAATSPQCHKVSPQAGH</sequence>
<feature type="domain" description="Beta-carotene isomerase D27-like C-terminal" evidence="2">
    <location>
        <begin position="13"/>
        <end position="74"/>
    </location>
</feature>
<dbReference type="InterPro" id="IPR025114">
    <property type="entry name" value="D27-like_C"/>
</dbReference>
<dbReference type="Pfam" id="PF13225">
    <property type="entry name" value="D27-like_C"/>
    <property type="match status" value="1"/>
</dbReference>
<evidence type="ECO:0000313" key="3">
    <source>
        <dbReference type="EMBL" id="GFH08469.1"/>
    </source>
</evidence>
<gene>
    <name evidence="3" type="ORF">HaLaN_03439</name>
</gene>
<keyword evidence="4" id="KW-1185">Reference proteome</keyword>
<proteinExistence type="predicted"/>
<dbReference type="PANTHER" id="PTHR33591">
    <property type="entry name" value="BETA-CAROTENE ISOMERASE D27"/>
    <property type="match status" value="1"/>
</dbReference>